<organism evidence="2 3">
    <name type="scientific">Ideonella lacteola</name>
    <dbReference type="NCBI Taxonomy" id="2984193"/>
    <lineage>
        <taxon>Bacteria</taxon>
        <taxon>Pseudomonadati</taxon>
        <taxon>Pseudomonadota</taxon>
        <taxon>Betaproteobacteria</taxon>
        <taxon>Burkholderiales</taxon>
        <taxon>Sphaerotilaceae</taxon>
        <taxon>Ideonella</taxon>
    </lineage>
</organism>
<dbReference type="Proteomes" id="UP001371218">
    <property type="component" value="Unassembled WGS sequence"/>
</dbReference>
<gene>
    <name evidence="2" type="ORF">AACH06_14505</name>
</gene>
<name>A0ABU9BPY5_9BURK</name>
<evidence type="ECO:0000256" key="1">
    <source>
        <dbReference type="SAM" id="SignalP"/>
    </source>
</evidence>
<keyword evidence="1" id="KW-0732">Signal</keyword>
<dbReference type="EMBL" id="JBBUTG010000008">
    <property type="protein sequence ID" value="MEK8032034.1"/>
    <property type="molecule type" value="Genomic_DNA"/>
</dbReference>
<protein>
    <submittedName>
        <fullName evidence="2">Uncharacterized protein</fullName>
    </submittedName>
</protein>
<evidence type="ECO:0000313" key="2">
    <source>
        <dbReference type="EMBL" id="MEK8032034.1"/>
    </source>
</evidence>
<reference evidence="2 3" key="1">
    <citation type="submission" date="2024-04" db="EMBL/GenBank/DDBJ databases">
        <title>Novel species of the genus Ideonella isolated from streams.</title>
        <authorList>
            <person name="Lu H."/>
        </authorList>
    </citation>
    <scope>NUCLEOTIDE SEQUENCE [LARGE SCALE GENOMIC DNA]</scope>
    <source>
        <strain evidence="2 3">DXS29W</strain>
    </source>
</reference>
<comment type="caution">
    <text evidence="2">The sequence shown here is derived from an EMBL/GenBank/DDBJ whole genome shotgun (WGS) entry which is preliminary data.</text>
</comment>
<evidence type="ECO:0000313" key="3">
    <source>
        <dbReference type="Proteomes" id="UP001371218"/>
    </source>
</evidence>
<dbReference type="RefSeq" id="WP_341426448.1">
    <property type="nucleotide sequence ID" value="NZ_JBBUTG010000008.1"/>
</dbReference>
<keyword evidence="3" id="KW-1185">Reference proteome</keyword>
<feature type="signal peptide" evidence="1">
    <location>
        <begin position="1"/>
        <end position="22"/>
    </location>
</feature>
<dbReference type="Gene3D" id="2.60.120.260">
    <property type="entry name" value="Galactose-binding domain-like"/>
    <property type="match status" value="1"/>
</dbReference>
<accession>A0ABU9BPY5</accession>
<sequence>MKFCRQAACALALSALAVAAQAKVIISGVYPSNFSFSTATSLVPLASTGATSRTFNITKAGTYVLTFSAECSVDAPAGDNAAWVDLDILIDGVAVAPTVGTSDAFCGANGTLGFDGWVRPSITIPVSLTAANHTLQVQGRLNFGATAGWISDISFVLHQ</sequence>
<feature type="chain" id="PRO_5045845544" evidence="1">
    <location>
        <begin position="23"/>
        <end position="159"/>
    </location>
</feature>
<proteinExistence type="predicted"/>